<dbReference type="HAMAP" id="MF_00034">
    <property type="entry name" value="RuvC"/>
    <property type="match status" value="1"/>
</dbReference>
<dbReference type="GO" id="GO:0006310">
    <property type="term" value="P:DNA recombination"/>
    <property type="evidence" value="ECO:0007669"/>
    <property type="project" value="UniProtKB-UniRule"/>
</dbReference>
<dbReference type="KEGG" id="lrug:AB8B22_04515"/>
<comment type="cofactor">
    <cofactor evidence="13">
        <name>Mg(2+)</name>
        <dbReference type="ChEBI" id="CHEBI:18420"/>
    </cofactor>
    <text evidence="13">Binds 2 Mg(2+) ion per subunit.</text>
</comment>
<dbReference type="AlphaFoldDB" id="A0AB39VHV9"/>
<keyword evidence="3 13" id="KW-0540">Nuclease</keyword>
<evidence type="ECO:0000256" key="7">
    <source>
        <dbReference type="ARBA" id="ARBA00022801"/>
    </source>
</evidence>
<reference evidence="15" key="1">
    <citation type="submission" date="2024-07" db="EMBL/GenBank/DDBJ databases">
        <authorList>
            <person name="Li X.-J."/>
            <person name="Wang X."/>
        </authorList>
    </citation>
    <scope>NUCLEOTIDE SEQUENCE</scope>
    <source>
        <strain evidence="15">HSP-334</strain>
    </source>
</reference>
<feature type="binding site" evidence="13">
    <location>
        <position position="67"/>
    </location>
    <ligand>
        <name>Mg(2+)</name>
        <dbReference type="ChEBI" id="CHEBI:18420"/>
        <label>2</label>
    </ligand>
</feature>
<gene>
    <name evidence="13 15" type="primary">ruvC</name>
    <name evidence="15" type="ORF">AB8B22_04515</name>
</gene>
<dbReference type="EC" id="3.1.21.10" evidence="13 14"/>
<dbReference type="InterPro" id="IPR036397">
    <property type="entry name" value="RNaseH_sf"/>
</dbReference>
<dbReference type="InterPro" id="IPR020563">
    <property type="entry name" value="X-over_junc_endoDNase_Mg_BS"/>
</dbReference>
<keyword evidence="4 13" id="KW-0479">Metal-binding</keyword>
<evidence type="ECO:0000256" key="13">
    <source>
        <dbReference type="HAMAP-Rule" id="MF_00034"/>
    </source>
</evidence>
<dbReference type="RefSeq" id="WP_314079503.1">
    <property type="nucleotide sequence ID" value="NZ_CP165644.1"/>
</dbReference>
<dbReference type="SUPFAM" id="SSF53098">
    <property type="entry name" value="Ribonuclease H-like"/>
    <property type="match status" value="1"/>
</dbReference>
<dbReference type="Gene3D" id="3.30.420.10">
    <property type="entry name" value="Ribonuclease H-like superfamily/Ribonuclease H"/>
    <property type="match status" value="1"/>
</dbReference>
<name>A0AB39VHV9_9FUSO</name>
<dbReference type="GO" id="GO:0006281">
    <property type="term" value="P:DNA repair"/>
    <property type="evidence" value="ECO:0007669"/>
    <property type="project" value="UniProtKB-UniRule"/>
</dbReference>
<evidence type="ECO:0000256" key="8">
    <source>
        <dbReference type="ARBA" id="ARBA00022842"/>
    </source>
</evidence>
<feature type="active site" evidence="13">
    <location>
        <position position="140"/>
    </location>
</feature>
<dbReference type="EMBL" id="CP165644">
    <property type="protein sequence ID" value="XDU67684.1"/>
    <property type="molecule type" value="Genomic_DNA"/>
</dbReference>
<dbReference type="PANTHER" id="PTHR30194:SF3">
    <property type="entry name" value="CROSSOVER JUNCTION ENDODEOXYRIBONUCLEASE RUVC"/>
    <property type="match status" value="1"/>
</dbReference>
<evidence type="ECO:0000256" key="6">
    <source>
        <dbReference type="ARBA" id="ARBA00022763"/>
    </source>
</evidence>
<dbReference type="PROSITE" id="PS01321">
    <property type="entry name" value="RUVC"/>
    <property type="match status" value="1"/>
</dbReference>
<evidence type="ECO:0000256" key="12">
    <source>
        <dbReference type="ARBA" id="ARBA00029354"/>
    </source>
</evidence>
<evidence type="ECO:0000256" key="5">
    <source>
        <dbReference type="ARBA" id="ARBA00022759"/>
    </source>
</evidence>
<dbReference type="GO" id="GO:0000287">
    <property type="term" value="F:magnesium ion binding"/>
    <property type="evidence" value="ECO:0007669"/>
    <property type="project" value="UniProtKB-UniRule"/>
</dbReference>
<dbReference type="Pfam" id="PF02075">
    <property type="entry name" value="RuvC"/>
    <property type="match status" value="1"/>
</dbReference>
<keyword evidence="9 13" id="KW-0238">DNA-binding</keyword>
<comment type="catalytic activity">
    <reaction evidence="12 13">
        <text>Endonucleolytic cleavage at a junction such as a reciprocal single-stranded crossover between two homologous DNA duplexes (Holliday junction).</text>
        <dbReference type="EC" id="3.1.21.10"/>
    </reaction>
</comment>
<feature type="binding site" evidence="13">
    <location>
        <position position="7"/>
    </location>
    <ligand>
        <name>Mg(2+)</name>
        <dbReference type="ChEBI" id="CHEBI:18420"/>
        <label>1</label>
    </ligand>
</feature>
<sequence length="191" mass="21561">MKVLGIDPGTAIVGYSIIDYSKKRLDVLDYGCIFTEKDEDMPIRLEKIYNSLDEIINRYKPTDMAIEDLFFFKNQKTVIKVGQARGVITLAGQKNKLNLFSYTPLQVKMGIAGYGRADKKQIQQMVKMILHLDKIPKPDDAADALAIAITHINSKNGFGGFERGDNITKKLEKLNSDKIKLSDYKKLLNSK</sequence>
<evidence type="ECO:0000256" key="9">
    <source>
        <dbReference type="ARBA" id="ARBA00023125"/>
    </source>
</evidence>
<dbReference type="CDD" id="cd16962">
    <property type="entry name" value="RuvC"/>
    <property type="match status" value="1"/>
</dbReference>
<dbReference type="InterPro" id="IPR002176">
    <property type="entry name" value="X-over_junc_endoDNase_RuvC"/>
</dbReference>
<protein>
    <recommendedName>
        <fullName evidence="13 14">Crossover junction endodeoxyribonuclease RuvC</fullName>
        <ecNumber evidence="13 14">3.1.21.10</ecNumber>
    </recommendedName>
    <alternativeName>
        <fullName evidence="13">Holliday junction nuclease RuvC</fullName>
    </alternativeName>
    <alternativeName>
        <fullName evidence="13">Holliday junction resolvase RuvC</fullName>
    </alternativeName>
</protein>
<evidence type="ECO:0000256" key="3">
    <source>
        <dbReference type="ARBA" id="ARBA00022722"/>
    </source>
</evidence>
<organism evidence="15">
    <name type="scientific">Leptotrichia rugosa</name>
    <dbReference type="NCBI Taxonomy" id="3239302"/>
    <lineage>
        <taxon>Bacteria</taxon>
        <taxon>Fusobacteriati</taxon>
        <taxon>Fusobacteriota</taxon>
        <taxon>Fusobacteriia</taxon>
        <taxon>Fusobacteriales</taxon>
        <taxon>Leptotrichiaceae</taxon>
        <taxon>Leptotrichia</taxon>
    </lineage>
</organism>
<evidence type="ECO:0000256" key="11">
    <source>
        <dbReference type="ARBA" id="ARBA00023204"/>
    </source>
</evidence>
<evidence type="ECO:0000313" key="15">
    <source>
        <dbReference type="EMBL" id="XDU67684.1"/>
    </source>
</evidence>
<dbReference type="PRINTS" id="PR00696">
    <property type="entry name" value="RSOLVASERUVC"/>
</dbReference>
<feature type="active site" evidence="13">
    <location>
        <position position="7"/>
    </location>
</feature>
<comment type="function">
    <text evidence="13">The RuvA-RuvB-RuvC complex processes Holliday junction (HJ) DNA during genetic recombination and DNA repair. Endonuclease that resolves HJ intermediates. Cleaves cruciform DNA by making single-stranded nicks across the HJ at symmetrical positions within the homologous arms, yielding a 5'-phosphate and a 3'-hydroxyl group; requires a central core of homology in the junction. The consensus cleavage sequence is 5'-(A/T)TT(C/G)-3'. Cleavage occurs on the 3'-side of the TT dinucleotide at the point of strand exchange. HJ branch migration catalyzed by RuvA-RuvB allows RuvC to scan DNA until it finds its consensus sequence, where it cleaves and resolves the cruciform DNA.</text>
</comment>
<dbReference type="GO" id="GO:0048476">
    <property type="term" value="C:Holliday junction resolvase complex"/>
    <property type="evidence" value="ECO:0007669"/>
    <property type="project" value="UniProtKB-UniRule"/>
</dbReference>
<dbReference type="GO" id="GO:0008821">
    <property type="term" value="F:crossover junction DNA endonuclease activity"/>
    <property type="evidence" value="ECO:0007669"/>
    <property type="project" value="UniProtKB-UniRule"/>
</dbReference>
<evidence type="ECO:0000256" key="2">
    <source>
        <dbReference type="ARBA" id="ARBA00022490"/>
    </source>
</evidence>
<evidence type="ECO:0000256" key="14">
    <source>
        <dbReference type="NCBIfam" id="TIGR00228"/>
    </source>
</evidence>
<evidence type="ECO:0000256" key="4">
    <source>
        <dbReference type="ARBA" id="ARBA00022723"/>
    </source>
</evidence>
<evidence type="ECO:0000256" key="1">
    <source>
        <dbReference type="ARBA" id="ARBA00009518"/>
    </source>
</evidence>
<keyword evidence="8 13" id="KW-0460">Magnesium</keyword>
<comment type="subcellular location">
    <subcellularLocation>
        <location evidence="13">Cytoplasm</location>
    </subcellularLocation>
</comment>
<dbReference type="GO" id="GO:0005737">
    <property type="term" value="C:cytoplasm"/>
    <property type="evidence" value="ECO:0007669"/>
    <property type="project" value="UniProtKB-SubCell"/>
</dbReference>
<keyword evidence="6 13" id="KW-0227">DNA damage</keyword>
<keyword evidence="2 13" id="KW-0963">Cytoplasm</keyword>
<feature type="binding site" evidence="13">
    <location>
        <position position="140"/>
    </location>
    <ligand>
        <name>Mg(2+)</name>
        <dbReference type="ChEBI" id="CHEBI:18420"/>
        <label>1</label>
    </ligand>
</feature>
<keyword evidence="7 13" id="KW-0378">Hydrolase</keyword>
<dbReference type="NCBIfam" id="NF000711">
    <property type="entry name" value="PRK00039.2-1"/>
    <property type="match status" value="1"/>
</dbReference>
<accession>A0AB39VHV9</accession>
<dbReference type="InterPro" id="IPR012337">
    <property type="entry name" value="RNaseH-like_sf"/>
</dbReference>
<dbReference type="PANTHER" id="PTHR30194">
    <property type="entry name" value="CROSSOVER JUNCTION ENDODEOXYRIBONUCLEASE RUVC"/>
    <property type="match status" value="1"/>
</dbReference>
<feature type="active site" evidence="13">
    <location>
        <position position="67"/>
    </location>
</feature>
<proteinExistence type="inferred from homology"/>
<keyword evidence="11 13" id="KW-0234">DNA repair</keyword>
<comment type="similarity">
    <text evidence="1 13">Belongs to the RuvC family.</text>
</comment>
<evidence type="ECO:0000256" key="10">
    <source>
        <dbReference type="ARBA" id="ARBA00023172"/>
    </source>
</evidence>
<dbReference type="GO" id="GO:0003677">
    <property type="term" value="F:DNA binding"/>
    <property type="evidence" value="ECO:0007669"/>
    <property type="project" value="UniProtKB-KW"/>
</dbReference>
<comment type="subunit">
    <text evidence="13">Homodimer which binds Holliday junction (HJ) DNA. The HJ becomes 2-fold symmetrical on binding to RuvC with unstacked arms; it has a different conformation from HJ DNA in complex with RuvA. In the full resolvosome a probable DNA-RuvA(4)-RuvB(12)-RuvC(2) complex forms which resolves the HJ.</text>
</comment>
<keyword evidence="5 13" id="KW-0255">Endonuclease</keyword>
<dbReference type="NCBIfam" id="TIGR00228">
    <property type="entry name" value="ruvC"/>
    <property type="match status" value="1"/>
</dbReference>
<keyword evidence="10 13" id="KW-0233">DNA recombination</keyword>
<dbReference type="FunFam" id="3.30.420.10:FF:000002">
    <property type="entry name" value="Crossover junction endodeoxyribonuclease RuvC"/>
    <property type="match status" value="1"/>
</dbReference>